<evidence type="ECO:0000313" key="8">
    <source>
        <dbReference type="EMBL" id="TWF95543.1"/>
    </source>
</evidence>
<dbReference type="Pfam" id="PF13977">
    <property type="entry name" value="TetR_C_6"/>
    <property type="match status" value="1"/>
</dbReference>
<dbReference type="Pfam" id="PF00440">
    <property type="entry name" value="TetR_N"/>
    <property type="match status" value="1"/>
</dbReference>
<dbReference type="PROSITE" id="PS50943">
    <property type="entry name" value="HTH_CROC1"/>
    <property type="match status" value="1"/>
</dbReference>
<organism evidence="8 9">
    <name type="scientific">Saccharopolyspora dendranthemae</name>
    <dbReference type="NCBI Taxonomy" id="1181886"/>
    <lineage>
        <taxon>Bacteria</taxon>
        <taxon>Bacillati</taxon>
        <taxon>Actinomycetota</taxon>
        <taxon>Actinomycetes</taxon>
        <taxon>Pseudonocardiales</taxon>
        <taxon>Pseudonocardiaceae</taxon>
        <taxon>Saccharopolyspora</taxon>
    </lineage>
</organism>
<dbReference type="InterPro" id="IPR050109">
    <property type="entry name" value="HTH-type_TetR-like_transc_reg"/>
</dbReference>
<evidence type="ECO:0000256" key="5">
    <source>
        <dbReference type="PROSITE-ProRule" id="PRU00335"/>
    </source>
</evidence>
<evidence type="ECO:0000256" key="3">
    <source>
        <dbReference type="ARBA" id="ARBA00023125"/>
    </source>
</evidence>
<dbReference type="EMBL" id="VIWX01000002">
    <property type="protein sequence ID" value="TWF95543.1"/>
    <property type="molecule type" value="Genomic_DNA"/>
</dbReference>
<comment type="caution">
    <text evidence="8">The sequence shown here is derived from an EMBL/GenBank/DDBJ whole genome shotgun (WGS) entry which is preliminary data.</text>
</comment>
<dbReference type="SUPFAM" id="SSF47413">
    <property type="entry name" value="lambda repressor-like DNA-binding domains"/>
    <property type="match status" value="1"/>
</dbReference>
<dbReference type="InterPro" id="IPR009057">
    <property type="entry name" value="Homeodomain-like_sf"/>
</dbReference>
<evidence type="ECO:0000256" key="2">
    <source>
        <dbReference type="ARBA" id="ARBA00023015"/>
    </source>
</evidence>
<dbReference type="PROSITE" id="PS50977">
    <property type="entry name" value="HTH_TETR_2"/>
    <property type="match status" value="1"/>
</dbReference>
<dbReference type="PANTHER" id="PTHR30055">
    <property type="entry name" value="HTH-TYPE TRANSCRIPTIONAL REGULATOR RUTR"/>
    <property type="match status" value="1"/>
</dbReference>
<dbReference type="Proteomes" id="UP000316184">
    <property type="component" value="Unassembled WGS sequence"/>
</dbReference>
<keyword evidence="3 5" id="KW-0238">DNA-binding</keyword>
<dbReference type="GO" id="GO:0003700">
    <property type="term" value="F:DNA-binding transcription factor activity"/>
    <property type="evidence" value="ECO:0007669"/>
    <property type="project" value="TreeGrafter"/>
</dbReference>
<evidence type="ECO:0000313" key="9">
    <source>
        <dbReference type="Proteomes" id="UP000316184"/>
    </source>
</evidence>
<evidence type="ECO:0000256" key="4">
    <source>
        <dbReference type="ARBA" id="ARBA00023163"/>
    </source>
</evidence>
<reference evidence="8 9" key="1">
    <citation type="submission" date="2019-06" db="EMBL/GenBank/DDBJ databases">
        <title>Sequencing the genomes of 1000 actinobacteria strains.</title>
        <authorList>
            <person name="Klenk H.-P."/>
        </authorList>
    </citation>
    <scope>NUCLEOTIDE SEQUENCE [LARGE SCALE GENOMIC DNA]</scope>
    <source>
        <strain evidence="8 9">DSM 46699</strain>
    </source>
</reference>
<keyword evidence="2" id="KW-0805">Transcription regulation</keyword>
<protein>
    <submittedName>
        <fullName evidence="8">TetR family transcriptional regulator</fullName>
    </submittedName>
</protein>
<keyword evidence="4" id="KW-0804">Transcription</keyword>
<keyword evidence="1" id="KW-0678">Repressor</keyword>
<dbReference type="InterPro" id="IPR010982">
    <property type="entry name" value="Lambda_DNA-bd_dom_sf"/>
</dbReference>
<dbReference type="InterPro" id="IPR001387">
    <property type="entry name" value="Cro/C1-type_HTH"/>
</dbReference>
<evidence type="ECO:0000256" key="1">
    <source>
        <dbReference type="ARBA" id="ARBA00022491"/>
    </source>
</evidence>
<dbReference type="PANTHER" id="PTHR30055:SF238">
    <property type="entry name" value="MYCOFACTOCIN BIOSYNTHESIS TRANSCRIPTIONAL REGULATOR MFTR-RELATED"/>
    <property type="match status" value="1"/>
</dbReference>
<feature type="domain" description="HTH tetR-type" evidence="7">
    <location>
        <begin position="113"/>
        <end position="173"/>
    </location>
</feature>
<dbReference type="SMART" id="SM00530">
    <property type="entry name" value="HTH_XRE"/>
    <property type="match status" value="1"/>
</dbReference>
<feature type="domain" description="HTH cro/C1-type" evidence="6">
    <location>
        <begin position="40"/>
        <end position="84"/>
    </location>
</feature>
<keyword evidence="9" id="KW-1185">Reference proteome</keyword>
<proteinExistence type="predicted"/>
<dbReference type="Gene3D" id="1.10.260.40">
    <property type="entry name" value="lambda repressor-like DNA-binding domains"/>
    <property type="match status" value="1"/>
</dbReference>
<name>A0A561U864_9PSEU</name>
<dbReference type="PRINTS" id="PR00455">
    <property type="entry name" value="HTHTETR"/>
</dbReference>
<accession>A0A561U864</accession>
<dbReference type="InterPro" id="IPR001647">
    <property type="entry name" value="HTH_TetR"/>
</dbReference>
<evidence type="ECO:0000259" key="6">
    <source>
        <dbReference type="PROSITE" id="PS50943"/>
    </source>
</evidence>
<feature type="DNA-binding region" description="H-T-H motif" evidence="5">
    <location>
        <begin position="136"/>
        <end position="155"/>
    </location>
</feature>
<dbReference type="SUPFAM" id="SSF46689">
    <property type="entry name" value="Homeodomain-like"/>
    <property type="match status" value="1"/>
</dbReference>
<dbReference type="GO" id="GO:0000976">
    <property type="term" value="F:transcription cis-regulatory region binding"/>
    <property type="evidence" value="ECO:0007669"/>
    <property type="project" value="TreeGrafter"/>
</dbReference>
<dbReference type="CDD" id="cd00093">
    <property type="entry name" value="HTH_XRE"/>
    <property type="match status" value="1"/>
</dbReference>
<gene>
    <name evidence="8" type="ORF">FHU35_12540</name>
</gene>
<sequence>MRYTQSLRLSQRLLPFRFVEEADSALRDRVRLVLREHPGSQRAFAEQMGLDATKLSKSLAGTRRFTPAELTRVAEVGNVTVNWLINGSDEVETVAAAPQRSAVLARTTDAREAGRHQQILDAAWHLIAEHGYHAVRIADVAKACGISAATIHYHFPGRDDLLTEALRHSVRQAFDRQVAELHSIEDAHERLLRLVDLQLPKPGLLRLEWSIWLQVWNESARNPKMGVLHSDSYTRWHDTIARTIREGQQQGVFVTDADPEDLTVPLTALIDGLGIQVLTERPGRSVERMQQVLHDYVEREIVRR</sequence>
<dbReference type="InterPro" id="IPR036271">
    <property type="entry name" value="Tet_transcr_reg_TetR-rel_C_sf"/>
</dbReference>
<dbReference type="SUPFAM" id="SSF48498">
    <property type="entry name" value="Tetracyclin repressor-like, C-terminal domain"/>
    <property type="match status" value="1"/>
</dbReference>
<evidence type="ECO:0000259" key="7">
    <source>
        <dbReference type="PROSITE" id="PS50977"/>
    </source>
</evidence>
<dbReference type="Gene3D" id="1.10.357.10">
    <property type="entry name" value="Tetracycline Repressor, domain 2"/>
    <property type="match status" value="1"/>
</dbReference>
<dbReference type="AlphaFoldDB" id="A0A561U864"/>
<dbReference type="InterPro" id="IPR039538">
    <property type="entry name" value="BetI_C"/>
</dbReference>